<evidence type="ECO:0000256" key="1">
    <source>
        <dbReference type="ARBA" id="ARBA00011353"/>
    </source>
</evidence>
<keyword evidence="4" id="KW-1185">Reference proteome</keyword>
<reference evidence="3" key="1">
    <citation type="submission" date="2023-01" db="EMBL/GenBank/DDBJ databases">
        <title>Colletotrichum chrysophilum M932 genome sequence.</title>
        <authorList>
            <person name="Baroncelli R."/>
        </authorList>
    </citation>
    <scope>NUCLEOTIDE SEQUENCE</scope>
    <source>
        <strain evidence="3">M932</strain>
    </source>
</reference>
<accession>A0AAD8ZZK0</accession>
<gene>
    <name evidence="3" type="ORF">CCHR01_19015</name>
</gene>
<evidence type="ECO:0000313" key="3">
    <source>
        <dbReference type="EMBL" id="KAK1838363.1"/>
    </source>
</evidence>
<dbReference type="SUPFAM" id="SSF54160">
    <property type="entry name" value="Chromo domain-like"/>
    <property type="match status" value="1"/>
</dbReference>
<evidence type="ECO:0000313" key="4">
    <source>
        <dbReference type="Proteomes" id="UP001243330"/>
    </source>
</evidence>
<proteinExistence type="predicted"/>
<evidence type="ECO:0000256" key="2">
    <source>
        <dbReference type="SAM" id="MobiDB-lite"/>
    </source>
</evidence>
<feature type="compositionally biased region" description="Low complexity" evidence="2">
    <location>
        <begin position="74"/>
        <end position="110"/>
    </location>
</feature>
<dbReference type="InterPro" id="IPR016197">
    <property type="entry name" value="Chromo-like_dom_sf"/>
</dbReference>
<organism evidence="3 4">
    <name type="scientific">Colletotrichum chrysophilum</name>
    <dbReference type="NCBI Taxonomy" id="1836956"/>
    <lineage>
        <taxon>Eukaryota</taxon>
        <taxon>Fungi</taxon>
        <taxon>Dikarya</taxon>
        <taxon>Ascomycota</taxon>
        <taxon>Pezizomycotina</taxon>
        <taxon>Sordariomycetes</taxon>
        <taxon>Hypocreomycetidae</taxon>
        <taxon>Glomerellales</taxon>
        <taxon>Glomerellaceae</taxon>
        <taxon>Colletotrichum</taxon>
        <taxon>Colletotrichum gloeosporioides species complex</taxon>
    </lineage>
</organism>
<dbReference type="AlphaFoldDB" id="A0AAD8ZZK0"/>
<evidence type="ECO:0008006" key="5">
    <source>
        <dbReference type="Google" id="ProtNLM"/>
    </source>
</evidence>
<feature type="compositionally biased region" description="Basic and acidic residues" evidence="2">
    <location>
        <begin position="135"/>
        <end position="144"/>
    </location>
</feature>
<dbReference type="Proteomes" id="UP001243330">
    <property type="component" value="Unassembled WGS sequence"/>
</dbReference>
<comment type="subunit">
    <text evidence="1">Component of the NuA4 histone acetyltransferase complex.</text>
</comment>
<dbReference type="EMBL" id="JAQOWY010000845">
    <property type="protein sequence ID" value="KAK1838363.1"/>
    <property type="molecule type" value="Genomic_DNA"/>
</dbReference>
<sequence>MGRWSRVLPSANVPATPPSRIFELHFATSPLSSGDDVHSPSRRNRASFGTSLEIFIGNVVVRTPEVISTPLEQPPSAAMAPSPAPSESTANQDQLSASPDESSTTSSHPEVGSVRDDLDDLDDQREWGIKGITGHRADPDDNTRVQLKIDWEPSDGKTWGETWEPEATIQQDAPDMWAAYTKNHDCRAALGDNSNK</sequence>
<comment type="caution">
    <text evidence="3">The sequence shown here is derived from an EMBL/GenBank/DDBJ whole genome shotgun (WGS) entry which is preliminary data.</text>
</comment>
<feature type="region of interest" description="Disordered" evidence="2">
    <location>
        <begin position="70"/>
        <end position="144"/>
    </location>
</feature>
<name>A0AAD8ZZK0_9PEZI</name>
<protein>
    <recommendedName>
        <fullName evidence="5">Chromo domain-containing protein</fullName>
    </recommendedName>
</protein>
<dbReference type="Gene3D" id="2.40.50.40">
    <property type="match status" value="1"/>
</dbReference>